<gene>
    <name evidence="1" type="ORF">DWY25_10330</name>
</gene>
<keyword evidence="2" id="KW-1185">Reference proteome</keyword>
<organism evidence="1 2">
    <name type="scientific">Holdemania filiformis</name>
    <dbReference type="NCBI Taxonomy" id="61171"/>
    <lineage>
        <taxon>Bacteria</taxon>
        <taxon>Bacillati</taxon>
        <taxon>Bacillota</taxon>
        <taxon>Erysipelotrichia</taxon>
        <taxon>Erysipelotrichales</taxon>
        <taxon>Erysipelotrichaceae</taxon>
        <taxon>Holdemania</taxon>
    </lineage>
</organism>
<dbReference type="RefSeq" id="WP_117895161.1">
    <property type="nucleotide sequence ID" value="NZ_CABJCV010000012.1"/>
</dbReference>
<proteinExistence type="predicted"/>
<dbReference type="Proteomes" id="UP000284178">
    <property type="component" value="Unassembled WGS sequence"/>
</dbReference>
<evidence type="ECO:0000313" key="2">
    <source>
        <dbReference type="Proteomes" id="UP000284178"/>
    </source>
</evidence>
<reference evidence="1 2" key="1">
    <citation type="submission" date="2018-08" db="EMBL/GenBank/DDBJ databases">
        <title>A genome reference for cultivated species of the human gut microbiota.</title>
        <authorList>
            <person name="Zou Y."/>
            <person name="Xue W."/>
            <person name="Luo G."/>
        </authorList>
    </citation>
    <scope>NUCLEOTIDE SEQUENCE [LARGE SCALE GENOMIC DNA]</scope>
    <source>
        <strain evidence="1 2">AF24-29</strain>
    </source>
</reference>
<dbReference type="EMBL" id="QRUP01000012">
    <property type="protein sequence ID" value="RGR73394.1"/>
    <property type="molecule type" value="Genomic_DNA"/>
</dbReference>
<accession>A0A412FYZ2</accession>
<evidence type="ECO:0000313" key="1">
    <source>
        <dbReference type="EMBL" id="RGR73394.1"/>
    </source>
</evidence>
<comment type="caution">
    <text evidence="1">The sequence shown here is derived from an EMBL/GenBank/DDBJ whole genome shotgun (WGS) entry which is preliminary data.</text>
</comment>
<sequence length="127" mass="14404">MGASKLEKQKQKLIELGVMEPEDTLVDFLQASYVERLVGKLGKWKQGWAYFTESRVIVITGMQEDNIVIPYKTIRELGKCSQSLMPIGITITHEDPETGNQITDRISLMKRDKWLNFMAEKAGVEAA</sequence>
<evidence type="ECO:0008006" key="3">
    <source>
        <dbReference type="Google" id="ProtNLM"/>
    </source>
</evidence>
<dbReference type="GeneID" id="83015793"/>
<protein>
    <recommendedName>
        <fullName evidence="3">PH domain-containing protein</fullName>
    </recommendedName>
</protein>
<name>A0A412FYZ2_9FIRM</name>
<dbReference type="AlphaFoldDB" id="A0A412FYZ2"/>